<feature type="non-terminal residue" evidence="5">
    <location>
        <position position="512"/>
    </location>
</feature>
<dbReference type="GO" id="GO:0005634">
    <property type="term" value="C:nucleus"/>
    <property type="evidence" value="ECO:0007669"/>
    <property type="project" value="TreeGrafter"/>
</dbReference>
<dbReference type="OrthoDB" id="8191755at2759"/>
<evidence type="ECO:0000313" key="3">
    <source>
        <dbReference type="EMBL" id="CAH0719289.1"/>
    </source>
</evidence>
<reference evidence="5" key="1">
    <citation type="submission" date="2021-12" db="EMBL/GenBank/DDBJ databases">
        <authorList>
            <person name="Martin H S."/>
        </authorList>
    </citation>
    <scope>NUCLEOTIDE SEQUENCE</scope>
</reference>
<dbReference type="AlphaFoldDB" id="A0A8J9UQK2"/>
<evidence type="ECO:0000313" key="6">
    <source>
        <dbReference type="Proteomes" id="UP000838878"/>
    </source>
</evidence>
<proteinExistence type="predicted"/>
<dbReference type="Proteomes" id="UP000838878">
    <property type="component" value="Chromosome 4"/>
</dbReference>
<evidence type="ECO:0000259" key="2">
    <source>
        <dbReference type="Pfam" id="PF03184"/>
    </source>
</evidence>
<organism evidence="5 6">
    <name type="scientific">Brenthis ino</name>
    <name type="common">lesser marbled fritillary</name>
    <dbReference type="NCBI Taxonomy" id="405034"/>
    <lineage>
        <taxon>Eukaryota</taxon>
        <taxon>Metazoa</taxon>
        <taxon>Ecdysozoa</taxon>
        <taxon>Arthropoda</taxon>
        <taxon>Hexapoda</taxon>
        <taxon>Insecta</taxon>
        <taxon>Pterygota</taxon>
        <taxon>Neoptera</taxon>
        <taxon>Endopterygota</taxon>
        <taxon>Lepidoptera</taxon>
        <taxon>Glossata</taxon>
        <taxon>Ditrysia</taxon>
        <taxon>Papilionoidea</taxon>
        <taxon>Nymphalidae</taxon>
        <taxon>Heliconiinae</taxon>
        <taxon>Argynnini</taxon>
        <taxon>Brenthis</taxon>
    </lineage>
</organism>
<evidence type="ECO:0000256" key="1">
    <source>
        <dbReference type="SAM" id="MobiDB-lite"/>
    </source>
</evidence>
<dbReference type="EMBL" id="OV170224">
    <property type="protein sequence ID" value="CAH0724611.1"/>
    <property type="molecule type" value="Genomic_DNA"/>
</dbReference>
<dbReference type="Gene3D" id="3.30.420.10">
    <property type="entry name" value="Ribonuclease H-like superfamily/Ribonuclease H"/>
    <property type="match status" value="1"/>
</dbReference>
<dbReference type="EMBL" id="OV170233">
    <property type="protein sequence ID" value="CAH0719289.1"/>
    <property type="molecule type" value="Genomic_DNA"/>
</dbReference>
<name>A0A8J9UQK2_9NEOP</name>
<dbReference type="EMBL" id="OV170234">
    <property type="protein sequence ID" value="CAH0720108.1"/>
    <property type="molecule type" value="Genomic_DNA"/>
</dbReference>
<dbReference type="InterPro" id="IPR050863">
    <property type="entry name" value="CenT-Element_Derived"/>
</dbReference>
<dbReference type="PANTHER" id="PTHR19303:SF74">
    <property type="entry name" value="POGO TRANSPOSABLE ELEMENT WITH KRAB DOMAIN"/>
    <property type="match status" value="1"/>
</dbReference>
<accession>A0A8J9UQK2</accession>
<keyword evidence="6" id="KW-1185">Reference proteome</keyword>
<feature type="domain" description="DDE-1" evidence="2">
    <location>
        <begin position="96"/>
        <end position="231"/>
    </location>
</feature>
<feature type="region of interest" description="Disordered" evidence="1">
    <location>
        <begin position="425"/>
        <end position="447"/>
    </location>
</feature>
<dbReference type="Pfam" id="PF03184">
    <property type="entry name" value="DDE_1"/>
    <property type="match status" value="1"/>
</dbReference>
<evidence type="ECO:0000313" key="5">
    <source>
        <dbReference type="EMBL" id="CAH0724611.1"/>
    </source>
</evidence>
<dbReference type="Proteomes" id="UP000838878">
    <property type="component" value="Chromosome 14"/>
</dbReference>
<sequence length="512" mass="58618">MAGIDWYYNFMARHPNISLRRPEATSINRITAFNQEEIDIFFENLKTLMVKYQFKSNSIYNVDETGISTVQRNSRILAPKGLRQVGKCTSAERGSLTTVINCFNAGGTYIPPFFIFKRKRMNALLMKDSNSNMVACVSDSGWITESIFVDWLQHFKAFAKPSADEPILLILDNHESHISLRAHEFCRKNFIHVLTLPPHTSHKMQPLDLTFHGPLKTAYNRECESFMVNHPGTKITAYDVVGLYTKAFNRTTSIDKAMNGFRSAGICPMDRDKFKNTFESFGDMFSSVPPLEQRIQTNTNNSSQNESQNESHVVCDAANQNISNPIEFQEIFQLSNNDANLDDLNETIPTSALVDDVSEAGVNQSITSQTCPSALVPLSDIVQVPTIKPTRTKRLVKKKHSIIFTSTQEKVNLEQKEQKKIERKRKNLEQKKTKTTNKRPKLTKEKRPKDLRNLKKIECDKENDEYFCIYCQEKYFDPPTEDWIMCLKCKNWAHENCSAGSSSRGYVCEFCK</sequence>
<dbReference type="InterPro" id="IPR036397">
    <property type="entry name" value="RNaseH_sf"/>
</dbReference>
<dbReference type="PANTHER" id="PTHR19303">
    <property type="entry name" value="TRANSPOSON"/>
    <property type="match status" value="1"/>
</dbReference>
<protein>
    <recommendedName>
        <fullName evidence="2">DDE-1 domain-containing protein</fullName>
    </recommendedName>
</protein>
<gene>
    <name evidence="5" type="ORF">BINO364_LOCUS10302</name>
    <name evidence="3" type="ORF">BINO364_LOCUS5655</name>
    <name evidence="4" type="ORF">BINO364_LOCUS6378</name>
</gene>
<dbReference type="InterPro" id="IPR004875">
    <property type="entry name" value="DDE_SF_endonuclease_dom"/>
</dbReference>
<dbReference type="GO" id="GO:0003677">
    <property type="term" value="F:DNA binding"/>
    <property type="evidence" value="ECO:0007669"/>
    <property type="project" value="TreeGrafter"/>
</dbReference>
<evidence type="ECO:0000313" key="4">
    <source>
        <dbReference type="EMBL" id="CAH0720108.1"/>
    </source>
</evidence>
<dbReference type="Proteomes" id="UP000838878">
    <property type="component" value="Chromosome 13"/>
</dbReference>